<dbReference type="AlphaFoldDB" id="A0A9P5PNF7"/>
<feature type="chain" id="PRO_5040347319" evidence="1">
    <location>
        <begin position="20"/>
        <end position="147"/>
    </location>
</feature>
<evidence type="ECO:0000313" key="3">
    <source>
        <dbReference type="Proteomes" id="UP000772434"/>
    </source>
</evidence>
<gene>
    <name evidence="2" type="ORF">BDP27DRAFT_1366700</name>
</gene>
<evidence type="ECO:0000256" key="1">
    <source>
        <dbReference type="SAM" id="SignalP"/>
    </source>
</evidence>
<keyword evidence="1" id="KW-0732">Signal</keyword>
<proteinExistence type="predicted"/>
<dbReference type="EMBL" id="JADNRY010000109">
    <property type="protein sequence ID" value="KAF9065105.1"/>
    <property type="molecule type" value="Genomic_DNA"/>
</dbReference>
<accession>A0A9P5PNF7</accession>
<evidence type="ECO:0000313" key="2">
    <source>
        <dbReference type="EMBL" id="KAF9065105.1"/>
    </source>
</evidence>
<reference evidence="2" key="1">
    <citation type="submission" date="2020-11" db="EMBL/GenBank/DDBJ databases">
        <authorList>
            <consortium name="DOE Joint Genome Institute"/>
            <person name="Ahrendt S."/>
            <person name="Riley R."/>
            <person name="Andreopoulos W."/>
            <person name="Labutti K."/>
            <person name="Pangilinan J."/>
            <person name="Ruiz-Duenas F.J."/>
            <person name="Barrasa J.M."/>
            <person name="Sanchez-Garcia M."/>
            <person name="Camarero S."/>
            <person name="Miyauchi S."/>
            <person name="Serrano A."/>
            <person name="Linde D."/>
            <person name="Babiker R."/>
            <person name="Drula E."/>
            <person name="Ayuso-Fernandez I."/>
            <person name="Pacheco R."/>
            <person name="Padilla G."/>
            <person name="Ferreira P."/>
            <person name="Barriuso J."/>
            <person name="Kellner H."/>
            <person name="Castanera R."/>
            <person name="Alfaro M."/>
            <person name="Ramirez L."/>
            <person name="Pisabarro A.G."/>
            <person name="Kuo A."/>
            <person name="Tritt A."/>
            <person name="Lipzen A."/>
            <person name="He G."/>
            <person name="Yan M."/>
            <person name="Ng V."/>
            <person name="Cullen D."/>
            <person name="Martin F."/>
            <person name="Rosso M.-N."/>
            <person name="Henrissat B."/>
            <person name="Hibbett D."/>
            <person name="Martinez A.T."/>
            <person name="Grigoriev I.V."/>
        </authorList>
    </citation>
    <scope>NUCLEOTIDE SEQUENCE</scope>
    <source>
        <strain evidence="2">AH 40177</strain>
    </source>
</reference>
<feature type="signal peptide" evidence="1">
    <location>
        <begin position="1"/>
        <end position="19"/>
    </location>
</feature>
<comment type="caution">
    <text evidence="2">The sequence shown here is derived from an EMBL/GenBank/DDBJ whole genome shotgun (WGS) entry which is preliminary data.</text>
</comment>
<dbReference type="Proteomes" id="UP000772434">
    <property type="component" value="Unassembled WGS sequence"/>
</dbReference>
<name>A0A9P5PNF7_9AGAR</name>
<organism evidence="2 3">
    <name type="scientific">Rhodocollybia butyracea</name>
    <dbReference type="NCBI Taxonomy" id="206335"/>
    <lineage>
        <taxon>Eukaryota</taxon>
        <taxon>Fungi</taxon>
        <taxon>Dikarya</taxon>
        <taxon>Basidiomycota</taxon>
        <taxon>Agaricomycotina</taxon>
        <taxon>Agaricomycetes</taxon>
        <taxon>Agaricomycetidae</taxon>
        <taxon>Agaricales</taxon>
        <taxon>Marasmiineae</taxon>
        <taxon>Omphalotaceae</taxon>
        <taxon>Rhodocollybia</taxon>
    </lineage>
</organism>
<protein>
    <submittedName>
        <fullName evidence="2">Uncharacterized protein</fullName>
    </submittedName>
</protein>
<sequence>MFVRVEALGLLLYLYSVGSFPVRMREGSIMTLGSDVRRSRNSTVDCHMMVDEEQQLSQHRRNGQKYLWIRKFTSRFLTLLATLYRTDDANGPPHPQTAEEAKKLDTAREMFEMEMGLEEDIDRLFGRGIEGFVEDDAGIITAVVAFG</sequence>
<keyword evidence="3" id="KW-1185">Reference proteome</keyword>